<dbReference type="PANTHER" id="PTHR23502:SF181">
    <property type="entry name" value="MAJOR FACILITATOR SUPERFAMILY (MFS) PROFILE DOMAIN-CONTAINING PROTEIN"/>
    <property type="match status" value="1"/>
</dbReference>
<evidence type="ECO:0000256" key="1">
    <source>
        <dbReference type="ARBA" id="ARBA00004141"/>
    </source>
</evidence>
<evidence type="ECO:0000256" key="3">
    <source>
        <dbReference type="ARBA" id="ARBA00022989"/>
    </source>
</evidence>
<feature type="transmembrane region" description="Helical" evidence="5">
    <location>
        <begin position="556"/>
        <end position="579"/>
    </location>
</feature>
<feature type="transmembrane region" description="Helical" evidence="5">
    <location>
        <begin position="408"/>
        <end position="429"/>
    </location>
</feature>
<reference evidence="7" key="1">
    <citation type="journal article" date="2023" name="Mol. Phylogenet. Evol.">
        <title>Genome-scale phylogeny and comparative genomics of the fungal order Sordariales.</title>
        <authorList>
            <person name="Hensen N."/>
            <person name="Bonometti L."/>
            <person name="Westerberg I."/>
            <person name="Brannstrom I.O."/>
            <person name="Guillou S."/>
            <person name="Cros-Aarteil S."/>
            <person name="Calhoun S."/>
            <person name="Haridas S."/>
            <person name="Kuo A."/>
            <person name="Mondo S."/>
            <person name="Pangilinan J."/>
            <person name="Riley R."/>
            <person name="LaButti K."/>
            <person name="Andreopoulos B."/>
            <person name="Lipzen A."/>
            <person name="Chen C."/>
            <person name="Yan M."/>
            <person name="Daum C."/>
            <person name="Ng V."/>
            <person name="Clum A."/>
            <person name="Steindorff A."/>
            <person name="Ohm R.A."/>
            <person name="Martin F."/>
            <person name="Silar P."/>
            <person name="Natvig D.O."/>
            <person name="Lalanne C."/>
            <person name="Gautier V."/>
            <person name="Ament-Velasquez S.L."/>
            <person name="Kruys A."/>
            <person name="Hutchinson M.I."/>
            <person name="Powell A.J."/>
            <person name="Barry K."/>
            <person name="Miller A.N."/>
            <person name="Grigoriev I.V."/>
            <person name="Debuchy R."/>
            <person name="Gladieux P."/>
            <person name="Hiltunen Thoren M."/>
            <person name="Johannesson H."/>
        </authorList>
    </citation>
    <scope>NUCLEOTIDE SEQUENCE</scope>
    <source>
        <strain evidence="7">CBS 314.62</strain>
    </source>
</reference>
<feature type="transmembrane region" description="Helical" evidence="5">
    <location>
        <begin position="521"/>
        <end position="544"/>
    </location>
</feature>
<feature type="transmembrane region" description="Helical" evidence="5">
    <location>
        <begin position="211"/>
        <end position="233"/>
    </location>
</feature>
<gene>
    <name evidence="7" type="ORF">B0T22DRAFT_537543</name>
</gene>
<accession>A0AAE1CA49</accession>
<dbReference type="PROSITE" id="PS50850">
    <property type="entry name" value="MFS"/>
    <property type="match status" value="1"/>
</dbReference>
<evidence type="ECO:0000256" key="5">
    <source>
        <dbReference type="SAM" id="Phobius"/>
    </source>
</evidence>
<keyword evidence="4 5" id="KW-0472">Membrane</keyword>
<dbReference type="InterPro" id="IPR036259">
    <property type="entry name" value="MFS_trans_sf"/>
</dbReference>
<evidence type="ECO:0000259" key="6">
    <source>
        <dbReference type="PROSITE" id="PS50850"/>
    </source>
</evidence>
<comment type="caution">
    <text evidence="7">The sequence shown here is derived from an EMBL/GenBank/DDBJ whole genome shotgun (WGS) entry which is preliminary data.</text>
</comment>
<name>A0AAE1CA49_9PEZI</name>
<keyword evidence="8" id="KW-1185">Reference proteome</keyword>
<comment type="subcellular location">
    <subcellularLocation>
        <location evidence="1">Membrane</location>
        <topology evidence="1">Multi-pass membrane protein</topology>
    </subcellularLocation>
</comment>
<dbReference type="Gene3D" id="1.20.1720.10">
    <property type="entry name" value="Multidrug resistance protein D"/>
    <property type="match status" value="1"/>
</dbReference>
<reference evidence="7" key="2">
    <citation type="submission" date="2023-06" db="EMBL/GenBank/DDBJ databases">
        <authorList>
            <consortium name="Lawrence Berkeley National Laboratory"/>
            <person name="Haridas S."/>
            <person name="Hensen N."/>
            <person name="Bonometti L."/>
            <person name="Westerberg I."/>
            <person name="Brannstrom I.O."/>
            <person name="Guillou S."/>
            <person name="Cros-Aarteil S."/>
            <person name="Calhoun S."/>
            <person name="Kuo A."/>
            <person name="Mondo S."/>
            <person name="Pangilinan J."/>
            <person name="Riley R."/>
            <person name="Labutti K."/>
            <person name="Andreopoulos B."/>
            <person name="Lipzen A."/>
            <person name="Chen C."/>
            <person name="Yanf M."/>
            <person name="Daum C."/>
            <person name="Ng V."/>
            <person name="Clum A."/>
            <person name="Steindorff A."/>
            <person name="Ohm R."/>
            <person name="Martin F."/>
            <person name="Silar P."/>
            <person name="Natvig D."/>
            <person name="Lalanne C."/>
            <person name="Gautier V."/>
            <person name="Ament-Velasquez S.L."/>
            <person name="Kruys A."/>
            <person name="Hutchinson M.I."/>
            <person name="Powell A.J."/>
            <person name="Barry K."/>
            <person name="Miller A.N."/>
            <person name="Grigoriev I.V."/>
            <person name="Debuchy R."/>
            <person name="Gladieux P."/>
            <person name="Thoren M.H."/>
            <person name="Johannesson H."/>
        </authorList>
    </citation>
    <scope>NUCLEOTIDE SEQUENCE</scope>
    <source>
        <strain evidence="7">CBS 314.62</strain>
    </source>
</reference>
<dbReference type="Pfam" id="PF07690">
    <property type="entry name" value="MFS_1"/>
    <property type="match status" value="1"/>
</dbReference>
<feature type="transmembrane region" description="Helical" evidence="5">
    <location>
        <begin position="449"/>
        <end position="470"/>
    </location>
</feature>
<keyword evidence="3 5" id="KW-1133">Transmembrane helix</keyword>
<feature type="transmembrane region" description="Helical" evidence="5">
    <location>
        <begin position="108"/>
        <end position="141"/>
    </location>
</feature>
<dbReference type="InterPro" id="IPR020846">
    <property type="entry name" value="MFS_dom"/>
</dbReference>
<evidence type="ECO:0000256" key="2">
    <source>
        <dbReference type="ARBA" id="ARBA00022692"/>
    </source>
</evidence>
<proteinExistence type="predicted"/>
<evidence type="ECO:0000256" key="4">
    <source>
        <dbReference type="ARBA" id="ARBA00023136"/>
    </source>
</evidence>
<evidence type="ECO:0000313" key="8">
    <source>
        <dbReference type="Proteomes" id="UP001270362"/>
    </source>
</evidence>
<dbReference type="SUPFAM" id="SSF103473">
    <property type="entry name" value="MFS general substrate transporter"/>
    <property type="match status" value="1"/>
</dbReference>
<feature type="domain" description="Major facilitator superfamily (MFS) profile" evidence="6">
    <location>
        <begin position="66"/>
        <end position="624"/>
    </location>
</feature>
<dbReference type="EMBL" id="JAULSO010000003">
    <property type="protein sequence ID" value="KAK3685145.1"/>
    <property type="molecule type" value="Genomic_DNA"/>
</dbReference>
<feature type="transmembrane region" description="Helical" evidence="5">
    <location>
        <begin position="491"/>
        <end position="515"/>
    </location>
</feature>
<feature type="transmembrane region" description="Helical" evidence="5">
    <location>
        <begin position="585"/>
        <end position="608"/>
    </location>
</feature>
<keyword evidence="2 5" id="KW-0812">Transmembrane</keyword>
<dbReference type="PANTHER" id="PTHR23502">
    <property type="entry name" value="MAJOR FACILITATOR SUPERFAMILY"/>
    <property type="match status" value="1"/>
</dbReference>
<organism evidence="7 8">
    <name type="scientific">Podospora appendiculata</name>
    <dbReference type="NCBI Taxonomy" id="314037"/>
    <lineage>
        <taxon>Eukaryota</taxon>
        <taxon>Fungi</taxon>
        <taxon>Dikarya</taxon>
        <taxon>Ascomycota</taxon>
        <taxon>Pezizomycotina</taxon>
        <taxon>Sordariomycetes</taxon>
        <taxon>Sordariomycetidae</taxon>
        <taxon>Sordariales</taxon>
        <taxon>Podosporaceae</taxon>
        <taxon>Podospora</taxon>
    </lineage>
</organism>
<feature type="transmembrane region" description="Helical" evidence="5">
    <location>
        <begin position="239"/>
        <end position="261"/>
    </location>
</feature>
<evidence type="ECO:0000313" key="7">
    <source>
        <dbReference type="EMBL" id="KAK3685145.1"/>
    </source>
</evidence>
<dbReference type="InterPro" id="IPR011701">
    <property type="entry name" value="MFS"/>
</dbReference>
<dbReference type="GO" id="GO:0005886">
    <property type="term" value="C:plasma membrane"/>
    <property type="evidence" value="ECO:0007669"/>
    <property type="project" value="TreeGrafter"/>
</dbReference>
<dbReference type="AlphaFoldDB" id="A0AAE1CA49"/>
<feature type="transmembrane region" description="Helical" evidence="5">
    <location>
        <begin position="64"/>
        <end position="88"/>
    </location>
</feature>
<sequence length="624" mass="68048">MPGWKYAFSLSREAVKAATPPGTARLIEHSMAQHNGKYIDRVLNFPTPTADPADPLNWAPWRKFACLATVSLYAFVANFASAVVAPALPIWNASFPGNAMPFEDLTQFIAVIFAMFPFLTLLGPLEVSFNVLILGLGNIFWVPLANVFGRRPILITSALVLFVASVCGTFTSDFHRVLFIRISQGLGSSVAETIAPAIVGDMFFVHERGTWMALYTASLASGSVVGGICGGYIAARDGWFCLFTVSSALAGTAFVCAVLLAPETLYERPAPCLPAPRVPRNYRYWHRTTPVPCLTLGTLPSMHITLPSRFLGGSVHVVDPDLNFTWYSSSSSSSLSSGDLSAVAPARFSKQTRASRVTALPAVSSNIHTHIQLPPRYPAFTFLRSLRCGMYRGNLFYQFVRPWYTLRLFTTWIVMLQYGGLVGGVAVISTVGPQLLSLPPYAWGQNSGLLFLGALAGILLGAAYSTVLADQRLTAFAKRQGHGFAEPESRVPILLPSLAVATGGLLLFGFCAQYPGEYRWVGLVFAYGMVAFGLTQVPAIWFNYLIDSYAQLASDCFVMTCILRGIIPFAWTFFISQWIQSDGFLIPFGGFTVMLGVFSLLTVPLIWTGKRMRIATARFVVGNQ</sequence>
<dbReference type="Proteomes" id="UP001270362">
    <property type="component" value="Unassembled WGS sequence"/>
</dbReference>
<dbReference type="GO" id="GO:0022857">
    <property type="term" value="F:transmembrane transporter activity"/>
    <property type="evidence" value="ECO:0007669"/>
    <property type="project" value="InterPro"/>
</dbReference>
<feature type="transmembrane region" description="Helical" evidence="5">
    <location>
        <begin position="153"/>
        <end position="172"/>
    </location>
</feature>
<protein>
    <submittedName>
        <fullName evidence="7">Major facilitator superfamily domain-containing protein</fullName>
    </submittedName>
</protein>